<dbReference type="Pfam" id="PF01593">
    <property type="entry name" value="Amino_oxidase"/>
    <property type="match status" value="1"/>
</dbReference>
<dbReference type="InterPro" id="IPR050281">
    <property type="entry name" value="Flavin_monoamine_oxidase"/>
</dbReference>
<dbReference type="InterPro" id="IPR036188">
    <property type="entry name" value="FAD/NAD-bd_sf"/>
</dbReference>
<organism evidence="2 3">
    <name type="scientific">Nicrophorus vespilloides</name>
    <name type="common">Boreal carrion beetle</name>
    <dbReference type="NCBI Taxonomy" id="110193"/>
    <lineage>
        <taxon>Eukaryota</taxon>
        <taxon>Metazoa</taxon>
        <taxon>Ecdysozoa</taxon>
        <taxon>Arthropoda</taxon>
        <taxon>Hexapoda</taxon>
        <taxon>Insecta</taxon>
        <taxon>Pterygota</taxon>
        <taxon>Neoptera</taxon>
        <taxon>Endopterygota</taxon>
        <taxon>Coleoptera</taxon>
        <taxon>Polyphaga</taxon>
        <taxon>Staphyliniformia</taxon>
        <taxon>Silphidae</taxon>
        <taxon>Nicrophorinae</taxon>
        <taxon>Nicrophorus</taxon>
    </lineage>
</organism>
<proteinExistence type="predicted"/>
<dbReference type="InterPro" id="IPR002937">
    <property type="entry name" value="Amino_oxidase"/>
</dbReference>
<dbReference type="SUPFAM" id="SSF51905">
    <property type="entry name" value="FAD/NAD(P)-binding domain"/>
    <property type="match status" value="1"/>
</dbReference>
<dbReference type="Proteomes" id="UP000695000">
    <property type="component" value="Unplaced"/>
</dbReference>
<dbReference type="Gene3D" id="3.90.660.10">
    <property type="match status" value="1"/>
</dbReference>
<dbReference type="PANTHER" id="PTHR10742:SF416">
    <property type="entry name" value="SPERMINE OXIDASE"/>
    <property type="match status" value="1"/>
</dbReference>
<dbReference type="RefSeq" id="XP_017785623.1">
    <property type="nucleotide sequence ID" value="XM_017930134.1"/>
</dbReference>
<dbReference type="GeneID" id="108568833"/>
<evidence type="ECO:0000259" key="1">
    <source>
        <dbReference type="Pfam" id="PF01593"/>
    </source>
</evidence>
<reference evidence="3" key="1">
    <citation type="submission" date="2025-08" db="UniProtKB">
        <authorList>
            <consortium name="RefSeq"/>
        </authorList>
    </citation>
    <scope>IDENTIFICATION</scope>
    <source>
        <tissue evidence="3">Whole Larva</tissue>
    </source>
</reference>
<accession>A0ABM1NFM3</accession>
<protein>
    <submittedName>
        <fullName evidence="3">Spermine oxidase-like</fullName>
    </submittedName>
</protein>
<dbReference type="Gene3D" id="3.50.50.60">
    <property type="entry name" value="FAD/NAD(P)-binding domain"/>
    <property type="match status" value="1"/>
</dbReference>
<sequence length="449" mass="50381">MDCVVAIVGAGMAGLGAARQLISEGFKDFLIIEAGVKAGGRVETLKVGQSVIDLGAQWVHGIDTDLYNLAEKHDLIHPETSDEALGIYIREDGYKFDDFLVNRVDIEVGKILTACENFVDADEYPHSVGDFLEEKFQKFVDESEEDANLLWQLYDWHVRFQLIDNSCGDLKRLSAKEWGKYSCLGKDGQAHVNLKGGYGALIEALLGDIPKDKILMDTAVERIDETFNGMELCCSKGVKISAKHVIITSSLGVLQRENEMLNFQLPKEISDGIDALGFGGMGKVFLLFDENWWKCDGFQLIWKTQFCEDDLWIRHLSGFDNVLDQPNMLVGWVSDLGVKEMEKTCHIKIGQQCVDLLRKFLNRQEIPYPKKVYKSNWSTNRWIRGAYSHTTPDSDRLGVGPSSLNIPVQINSIPRVLFAGEAAHESHFSTTHGAYESGQKQAKHLLKFL</sequence>
<gene>
    <name evidence="3" type="primary">LOC108568833</name>
</gene>
<name>A0ABM1NFM3_NICVS</name>
<evidence type="ECO:0000313" key="2">
    <source>
        <dbReference type="Proteomes" id="UP000695000"/>
    </source>
</evidence>
<dbReference type="SUPFAM" id="SSF54373">
    <property type="entry name" value="FAD-linked reductases, C-terminal domain"/>
    <property type="match status" value="1"/>
</dbReference>
<keyword evidence="2" id="KW-1185">Reference proteome</keyword>
<feature type="domain" description="Amine oxidase" evidence="1">
    <location>
        <begin position="12"/>
        <end position="445"/>
    </location>
</feature>
<evidence type="ECO:0000313" key="3">
    <source>
        <dbReference type="RefSeq" id="XP_017785623.1"/>
    </source>
</evidence>
<dbReference type="PANTHER" id="PTHR10742">
    <property type="entry name" value="FLAVIN MONOAMINE OXIDASE"/>
    <property type="match status" value="1"/>
</dbReference>